<evidence type="ECO:0000313" key="5">
    <source>
        <dbReference type="EMBL" id="MDQ0469345.1"/>
    </source>
</evidence>
<dbReference type="Pfam" id="PF01547">
    <property type="entry name" value="SBP_bac_1"/>
    <property type="match status" value="1"/>
</dbReference>
<sequence length="425" mass="45625">MKSSIAALAVISGLLAAGLGLAATMSATAARAGGALTVSFSNPAYKAFLEEAGRRFESDHPGVSVAYMAPVATHGEHLARTLRLAVTGELQDVSFQSYDQIAILARRGLGVPLNGLIAAEKDWNAVGLTPASVDACKVGDRIYALPFESATPTLFFNLDLVRRAGGDPDHLPTDWDGILALAGKIHALGDKITGGFFDYNASGNWTFQAMITSQGGRLMSEDDGKIAFDGPEGRRALDIIRRFGQTGMVDMSQDQAFQAFAAGQIGVITQANTYLSSFEEKARGHFEIRTMRWPLLSDRGRIPIGGRSMMMLTTDPKKQAIAWDYMKFVASAPMQTLLAKMTSTTPVNMIAIRGPDYLGAFYAQPNQRAAVEALQSVTGWYTFPGGNAARIVETLRTHLRNVAIEQTDVDKALAAMTSDVKALLP</sequence>
<dbReference type="Gene3D" id="3.40.190.10">
    <property type="entry name" value="Periplasmic binding protein-like II"/>
    <property type="match status" value="1"/>
</dbReference>
<evidence type="ECO:0000256" key="3">
    <source>
        <dbReference type="ARBA" id="ARBA00022764"/>
    </source>
</evidence>
<comment type="similarity">
    <text evidence="2">Belongs to the bacterial solute-binding protein 1 family.</text>
</comment>
<dbReference type="EMBL" id="JAUSVX010000003">
    <property type="protein sequence ID" value="MDQ0469345.1"/>
    <property type="molecule type" value="Genomic_DNA"/>
</dbReference>
<dbReference type="InterPro" id="IPR006059">
    <property type="entry name" value="SBP"/>
</dbReference>
<evidence type="ECO:0000256" key="4">
    <source>
        <dbReference type="SAM" id="SignalP"/>
    </source>
</evidence>
<comment type="caution">
    <text evidence="5">The sequence shown here is derived from an EMBL/GenBank/DDBJ whole genome shotgun (WGS) entry which is preliminary data.</text>
</comment>
<keyword evidence="5" id="KW-0762">Sugar transport</keyword>
<dbReference type="RefSeq" id="WP_307271948.1">
    <property type="nucleotide sequence ID" value="NZ_JAUSVX010000003.1"/>
</dbReference>
<evidence type="ECO:0000256" key="1">
    <source>
        <dbReference type="ARBA" id="ARBA00004418"/>
    </source>
</evidence>
<keyword evidence="6" id="KW-1185">Reference proteome</keyword>
<dbReference type="SUPFAM" id="SSF53850">
    <property type="entry name" value="Periplasmic binding protein-like II"/>
    <property type="match status" value="1"/>
</dbReference>
<comment type="subcellular location">
    <subcellularLocation>
        <location evidence="1">Periplasm</location>
    </subcellularLocation>
</comment>
<keyword evidence="5" id="KW-0813">Transport</keyword>
<proteinExistence type="inferred from homology"/>
<dbReference type="PANTHER" id="PTHR43649">
    <property type="entry name" value="ARABINOSE-BINDING PROTEIN-RELATED"/>
    <property type="match status" value="1"/>
</dbReference>
<feature type="chain" id="PRO_5046784793" evidence="4">
    <location>
        <begin position="23"/>
        <end position="425"/>
    </location>
</feature>
<accession>A0ABU0J4Z8</accession>
<dbReference type="PANTHER" id="PTHR43649:SF12">
    <property type="entry name" value="DIACETYLCHITOBIOSE BINDING PROTEIN DASA"/>
    <property type="match status" value="1"/>
</dbReference>
<organism evidence="5 6">
    <name type="scientific">Labrys wisconsinensis</name>
    <dbReference type="NCBI Taxonomy" id="425677"/>
    <lineage>
        <taxon>Bacteria</taxon>
        <taxon>Pseudomonadati</taxon>
        <taxon>Pseudomonadota</taxon>
        <taxon>Alphaproteobacteria</taxon>
        <taxon>Hyphomicrobiales</taxon>
        <taxon>Xanthobacteraceae</taxon>
        <taxon>Labrys</taxon>
    </lineage>
</organism>
<name>A0ABU0J4Z8_9HYPH</name>
<reference evidence="5 6" key="1">
    <citation type="submission" date="2023-07" db="EMBL/GenBank/DDBJ databases">
        <title>Genomic Encyclopedia of Type Strains, Phase IV (KMG-IV): sequencing the most valuable type-strain genomes for metagenomic binning, comparative biology and taxonomic classification.</title>
        <authorList>
            <person name="Goeker M."/>
        </authorList>
    </citation>
    <scope>NUCLEOTIDE SEQUENCE [LARGE SCALE GENOMIC DNA]</scope>
    <source>
        <strain evidence="5 6">DSM 19619</strain>
    </source>
</reference>
<protein>
    <submittedName>
        <fullName evidence="5">Multiple sugar transport system substrate-binding protein</fullName>
    </submittedName>
</protein>
<gene>
    <name evidence="5" type="ORF">QO011_002356</name>
</gene>
<dbReference type="Proteomes" id="UP001242480">
    <property type="component" value="Unassembled WGS sequence"/>
</dbReference>
<evidence type="ECO:0000256" key="2">
    <source>
        <dbReference type="ARBA" id="ARBA00008520"/>
    </source>
</evidence>
<dbReference type="InterPro" id="IPR050490">
    <property type="entry name" value="Bact_solute-bd_prot1"/>
</dbReference>
<feature type="signal peptide" evidence="4">
    <location>
        <begin position="1"/>
        <end position="22"/>
    </location>
</feature>
<keyword evidence="4" id="KW-0732">Signal</keyword>
<evidence type="ECO:0000313" key="6">
    <source>
        <dbReference type="Proteomes" id="UP001242480"/>
    </source>
</evidence>
<keyword evidence="3" id="KW-0574">Periplasm</keyword>